<organism evidence="1 2">
    <name type="scientific">Nibea albiflora</name>
    <name type="common">Yellow drum</name>
    <name type="synonym">Corvina albiflora</name>
    <dbReference type="NCBI Taxonomy" id="240163"/>
    <lineage>
        <taxon>Eukaryota</taxon>
        <taxon>Metazoa</taxon>
        <taxon>Chordata</taxon>
        <taxon>Craniata</taxon>
        <taxon>Vertebrata</taxon>
        <taxon>Euteleostomi</taxon>
        <taxon>Actinopterygii</taxon>
        <taxon>Neopterygii</taxon>
        <taxon>Teleostei</taxon>
        <taxon>Neoteleostei</taxon>
        <taxon>Acanthomorphata</taxon>
        <taxon>Eupercaria</taxon>
        <taxon>Sciaenidae</taxon>
        <taxon>Nibea</taxon>
    </lineage>
</organism>
<keyword evidence="2" id="KW-1185">Reference proteome</keyword>
<gene>
    <name evidence="1" type="ORF">GBF38_012777</name>
</gene>
<proteinExistence type="predicted"/>
<comment type="caution">
    <text evidence="1">The sequence shown here is derived from an EMBL/GenBank/DDBJ whole genome shotgun (WGS) entry which is preliminary data.</text>
</comment>
<evidence type="ECO:0000313" key="1">
    <source>
        <dbReference type="EMBL" id="KAG8002319.1"/>
    </source>
</evidence>
<accession>A0ACB7EJU5</accession>
<sequence>FVVSHFYPVHYVSISFSRSKADQLGDTGEPENKRQRVFNEGPDNEREGEKKGDFEVLRHRDGRGGERNERGGKEAGGDDDGPRNGDERGGEKTAGDNEGLLSRIL</sequence>
<evidence type="ECO:0000313" key="2">
    <source>
        <dbReference type="Proteomes" id="UP000805704"/>
    </source>
</evidence>
<dbReference type="EMBL" id="CM024794">
    <property type="protein sequence ID" value="KAG8002319.1"/>
    <property type="molecule type" value="Genomic_DNA"/>
</dbReference>
<name>A0ACB7EJU5_NIBAL</name>
<reference evidence="1" key="1">
    <citation type="submission" date="2020-04" db="EMBL/GenBank/DDBJ databases">
        <title>A chromosome-scale assembly and high-density genetic map of the yellow drum (Nibea albiflora) genome.</title>
        <authorList>
            <person name="Xu D."/>
            <person name="Zhang W."/>
            <person name="Chen R."/>
            <person name="Tan P."/>
            <person name="Wang L."/>
            <person name="Song H."/>
            <person name="Tian L."/>
            <person name="Zhu Q."/>
            <person name="Wang B."/>
        </authorList>
    </citation>
    <scope>NUCLEOTIDE SEQUENCE</scope>
    <source>
        <strain evidence="1">ZJHYS-2018</strain>
    </source>
</reference>
<protein>
    <submittedName>
        <fullName evidence="1">Uncharacterized protein</fullName>
    </submittedName>
</protein>
<feature type="non-terminal residue" evidence="1">
    <location>
        <position position="1"/>
    </location>
</feature>
<dbReference type="Proteomes" id="UP000805704">
    <property type="component" value="Chromosome 6"/>
</dbReference>